<feature type="domain" description="RGS" evidence="3">
    <location>
        <begin position="459"/>
        <end position="520"/>
    </location>
</feature>
<evidence type="ECO:0000259" key="2">
    <source>
        <dbReference type="PROSITE" id="PS50112"/>
    </source>
</evidence>
<dbReference type="InterPro" id="IPR016137">
    <property type="entry name" value="RGS"/>
</dbReference>
<organism evidence="5 6">
    <name type="scientific">Acrasis kona</name>
    <dbReference type="NCBI Taxonomy" id="1008807"/>
    <lineage>
        <taxon>Eukaryota</taxon>
        <taxon>Discoba</taxon>
        <taxon>Heterolobosea</taxon>
        <taxon>Tetramitia</taxon>
        <taxon>Eutetramitia</taxon>
        <taxon>Acrasidae</taxon>
        <taxon>Acrasis</taxon>
    </lineage>
</organism>
<dbReference type="AlphaFoldDB" id="A0AAW2YZH9"/>
<dbReference type="SUPFAM" id="SSF158472">
    <property type="entry name" value="HAMP domain-like"/>
    <property type="match status" value="1"/>
</dbReference>
<dbReference type="InterPro" id="IPR007892">
    <property type="entry name" value="CHASE4"/>
</dbReference>
<protein>
    <submittedName>
        <fullName evidence="5">Uncharacterized protein</fullName>
    </submittedName>
</protein>
<evidence type="ECO:0000256" key="1">
    <source>
        <dbReference type="SAM" id="Phobius"/>
    </source>
</evidence>
<dbReference type="InterPro" id="IPR000014">
    <property type="entry name" value="PAS"/>
</dbReference>
<dbReference type="EMBL" id="JAOPGA020000904">
    <property type="protein sequence ID" value="KAL0482868.1"/>
    <property type="molecule type" value="Genomic_DNA"/>
</dbReference>
<dbReference type="Proteomes" id="UP001431209">
    <property type="component" value="Unassembled WGS sequence"/>
</dbReference>
<dbReference type="CDD" id="cd06225">
    <property type="entry name" value="HAMP"/>
    <property type="match status" value="1"/>
</dbReference>
<dbReference type="Gene3D" id="3.30.450.20">
    <property type="entry name" value="PAS domain"/>
    <property type="match status" value="1"/>
</dbReference>
<dbReference type="SMART" id="SM00091">
    <property type="entry name" value="PAS"/>
    <property type="match status" value="1"/>
</dbReference>
<dbReference type="PROSITE" id="PS50885">
    <property type="entry name" value="HAMP"/>
    <property type="match status" value="1"/>
</dbReference>
<keyword evidence="1" id="KW-1133">Transmembrane helix</keyword>
<dbReference type="InterPro" id="IPR036305">
    <property type="entry name" value="RGS_sf"/>
</dbReference>
<keyword evidence="1" id="KW-0472">Membrane</keyword>
<dbReference type="Pfam" id="PF00615">
    <property type="entry name" value="RGS"/>
    <property type="match status" value="1"/>
</dbReference>
<dbReference type="SUPFAM" id="SSF55785">
    <property type="entry name" value="PYP-like sensor domain (PAS domain)"/>
    <property type="match status" value="1"/>
</dbReference>
<evidence type="ECO:0000259" key="4">
    <source>
        <dbReference type="PROSITE" id="PS50885"/>
    </source>
</evidence>
<evidence type="ECO:0000313" key="6">
    <source>
        <dbReference type="Proteomes" id="UP001431209"/>
    </source>
</evidence>
<accession>A0AAW2YZH9</accession>
<reference evidence="5 6" key="1">
    <citation type="submission" date="2024-03" db="EMBL/GenBank/DDBJ databases">
        <title>The Acrasis kona genome and developmental transcriptomes reveal deep origins of eukaryotic multicellular pathways.</title>
        <authorList>
            <person name="Sheikh S."/>
            <person name="Fu C.-J."/>
            <person name="Brown M.W."/>
            <person name="Baldauf S.L."/>
        </authorList>
    </citation>
    <scope>NUCLEOTIDE SEQUENCE [LARGE SCALE GENOMIC DNA]</scope>
    <source>
        <strain evidence="5 6">ATCC MYA-3509</strain>
    </source>
</reference>
<evidence type="ECO:0000313" key="5">
    <source>
        <dbReference type="EMBL" id="KAL0482868.1"/>
    </source>
</evidence>
<proteinExistence type="predicted"/>
<feature type="transmembrane region" description="Helical" evidence="1">
    <location>
        <begin position="243"/>
        <end position="269"/>
    </location>
</feature>
<feature type="domain" description="HAMP" evidence="4">
    <location>
        <begin position="267"/>
        <end position="321"/>
    </location>
</feature>
<dbReference type="InterPro" id="IPR003660">
    <property type="entry name" value="HAMP_dom"/>
</dbReference>
<feature type="domain" description="PAS" evidence="2">
    <location>
        <begin position="333"/>
        <end position="410"/>
    </location>
</feature>
<dbReference type="Pfam" id="PF05228">
    <property type="entry name" value="CHASE4"/>
    <property type="match status" value="1"/>
</dbReference>
<name>A0AAW2YZH9_9EUKA</name>
<dbReference type="InterPro" id="IPR044926">
    <property type="entry name" value="RGS_subdomain_2"/>
</dbReference>
<dbReference type="Gene3D" id="1.10.167.10">
    <property type="entry name" value="Regulator of G-protein Signalling 4, domain 2"/>
    <property type="match status" value="1"/>
</dbReference>
<evidence type="ECO:0000259" key="3">
    <source>
        <dbReference type="PROSITE" id="PS50132"/>
    </source>
</evidence>
<dbReference type="PROSITE" id="PS50112">
    <property type="entry name" value="PAS"/>
    <property type="match status" value="1"/>
</dbReference>
<dbReference type="GO" id="GO:0016020">
    <property type="term" value="C:membrane"/>
    <property type="evidence" value="ECO:0007669"/>
    <property type="project" value="InterPro"/>
</dbReference>
<comment type="caution">
    <text evidence="5">The sequence shown here is derived from an EMBL/GenBank/DDBJ whole genome shotgun (WGS) entry which is preliminary data.</text>
</comment>
<keyword evidence="6" id="KW-1185">Reference proteome</keyword>
<dbReference type="InterPro" id="IPR035965">
    <property type="entry name" value="PAS-like_dom_sf"/>
</dbReference>
<sequence>MEGLLNDSKTNEDITDFVNNNFGYFQCKNLDLSFVSYLYLNGSVVFSVGYDYSLPRNQSRIPTPVEITNITQSMIQKIINNLTNSTIGYGNYNGRLLLITAAPILRTDLSGPPLGVGFHIQFQDVNVLQTYADIALVCLHFNIFSGPGSQIDFTNRYENLVQSIKHTVPSNDQQWQTDGATPVKLIDQDFTEGRICRRVGLSSKISEARMQTFAAIEDWYGVPSIILSVDVSRSVLKLGMTSLGIALGVLLGTVFVLAVIVQLIVHLVVVSPILKLKKDVEVVTKTGDFSQHVGNEDTGDEIGAMSQCVNLMLESLDSSQLQTKQVLERTAVQEQRMTAIMNAIPDFVVTIHNDGTINHANDAFFKEFKLSKEEVFDVMNIITILKGVDLSDIKSSSVNSTSLEAMITTPLKTVPVTLLCSHYSCFVSDELVQANVIIARKCSQECSEDGVPMEVYRELFDRAMSSSRKRQTMKSFCQKTRDSRSLDFLEDLSEYRNMNFEERMVKMNQIIDKYLLKTAPRRLKVPVDVELDSILNGSGQLELFDVIQEKVTNSIVSGSTFKNLVKSSAFAD</sequence>
<dbReference type="PROSITE" id="PS50132">
    <property type="entry name" value="RGS"/>
    <property type="match status" value="1"/>
</dbReference>
<dbReference type="SUPFAM" id="SSF48097">
    <property type="entry name" value="Regulator of G-protein signaling, RGS"/>
    <property type="match status" value="1"/>
</dbReference>
<gene>
    <name evidence="5" type="ORF">AKO1_014165</name>
</gene>
<keyword evidence="1" id="KW-0812">Transmembrane</keyword>
<dbReference type="GO" id="GO:0007165">
    <property type="term" value="P:signal transduction"/>
    <property type="evidence" value="ECO:0007669"/>
    <property type="project" value="InterPro"/>
</dbReference>
<dbReference type="Gene3D" id="6.10.340.10">
    <property type="match status" value="1"/>
</dbReference>